<dbReference type="AlphaFoldDB" id="A0A1I2H983"/>
<sequence>MTISDSELEAGLRSLRTRADGIAPPPADLAQRTRERHRTQRRARASWAAGGFAALLVLVGVPVVSAVALGGGTTGIAATSTAAPPDQVSSLAALPTRGSLAGDADWLDAAREFSWEYAATESDPLSGSSAPVSGPPLDTRVVAFAGDVPGARVALVLGLTGRPLAAWFVGPVGAAPDQMVLAAPPGETTWRHPLALMDAPDPASDSATLVVVAWPGDEVELLTGRAVSADGETAERRIPVPTTDGAGAISTPGPPGWHPETQLWVQQAAGSYNPQLTVTDRALARERPLPDVADPRGLRGSVRDQDVRAAVEALAGYYGVPAADLTPTLLAGAPVSGGSRSTVVLVGVTFPSGATTAAQVIVWGDDDAPSGLASQVALTAVGPAGTDLLDRVFVVPSSVPGAILLTVSGPADAVLAEAYSPDGTLIMRLPLTEGAGTAAAAANPGDATVRFFDRAGSLVAESALTEPVNG</sequence>
<accession>A0A1I2H983</accession>
<evidence type="ECO:0000256" key="2">
    <source>
        <dbReference type="SAM" id="Phobius"/>
    </source>
</evidence>
<protein>
    <submittedName>
        <fullName evidence="3">Uncharacterized protein</fullName>
    </submittedName>
</protein>
<keyword evidence="2" id="KW-0472">Membrane</keyword>
<dbReference type="RefSeq" id="WP_092199957.1">
    <property type="nucleotide sequence ID" value="NZ_FOND01000010.1"/>
</dbReference>
<keyword evidence="2" id="KW-0812">Transmembrane</keyword>
<gene>
    <name evidence="3" type="ORF">SAMN05216574_110172</name>
</gene>
<dbReference type="STRING" id="1798228.SAMN05216574_110172"/>
<dbReference type="OrthoDB" id="5180383at2"/>
<feature type="transmembrane region" description="Helical" evidence="2">
    <location>
        <begin position="45"/>
        <end position="69"/>
    </location>
</feature>
<keyword evidence="4" id="KW-1185">Reference proteome</keyword>
<proteinExistence type="predicted"/>
<keyword evidence="2" id="KW-1133">Transmembrane helix</keyword>
<dbReference type="Proteomes" id="UP000198589">
    <property type="component" value="Unassembled WGS sequence"/>
</dbReference>
<reference evidence="4" key="1">
    <citation type="submission" date="2016-10" db="EMBL/GenBank/DDBJ databases">
        <authorList>
            <person name="Varghese N."/>
            <person name="Submissions S."/>
        </authorList>
    </citation>
    <scope>NUCLEOTIDE SEQUENCE [LARGE SCALE GENOMIC DNA]</scope>
    <source>
        <strain evidence="4">DSM 46838</strain>
    </source>
</reference>
<evidence type="ECO:0000256" key="1">
    <source>
        <dbReference type="SAM" id="MobiDB-lite"/>
    </source>
</evidence>
<feature type="region of interest" description="Disordered" evidence="1">
    <location>
        <begin position="15"/>
        <end position="42"/>
    </location>
</feature>
<name>A0A1I2H983_9ACTN</name>
<evidence type="ECO:0000313" key="4">
    <source>
        <dbReference type="Proteomes" id="UP000198589"/>
    </source>
</evidence>
<dbReference type="EMBL" id="FOND01000010">
    <property type="protein sequence ID" value="SFF25933.1"/>
    <property type="molecule type" value="Genomic_DNA"/>
</dbReference>
<evidence type="ECO:0000313" key="3">
    <source>
        <dbReference type="EMBL" id="SFF25933.1"/>
    </source>
</evidence>
<organism evidence="3 4">
    <name type="scientific">Blastococcus tunisiensis</name>
    <dbReference type="NCBI Taxonomy" id="1798228"/>
    <lineage>
        <taxon>Bacteria</taxon>
        <taxon>Bacillati</taxon>
        <taxon>Actinomycetota</taxon>
        <taxon>Actinomycetes</taxon>
        <taxon>Geodermatophilales</taxon>
        <taxon>Geodermatophilaceae</taxon>
        <taxon>Blastococcus</taxon>
    </lineage>
</organism>